<keyword evidence="2" id="KW-1185">Reference proteome</keyword>
<proteinExistence type="predicted"/>
<dbReference type="Proteomes" id="UP001501444">
    <property type="component" value="Unassembled WGS sequence"/>
</dbReference>
<dbReference type="EMBL" id="BAAARV010000004">
    <property type="protein sequence ID" value="GAA2327413.1"/>
    <property type="molecule type" value="Genomic_DNA"/>
</dbReference>
<dbReference type="RefSeq" id="WP_344610350.1">
    <property type="nucleotide sequence ID" value="NZ_BAAARV010000004.1"/>
</dbReference>
<evidence type="ECO:0000313" key="2">
    <source>
        <dbReference type="Proteomes" id="UP001501444"/>
    </source>
</evidence>
<comment type="caution">
    <text evidence="1">The sequence shown here is derived from an EMBL/GenBank/DDBJ whole genome shotgun (WGS) entry which is preliminary data.</text>
</comment>
<name>A0ABP5S9S8_9ACTN</name>
<reference evidence="2" key="1">
    <citation type="journal article" date="2019" name="Int. J. Syst. Evol. Microbiol.">
        <title>The Global Catalogue of Microorganisms (GCM) 10K type strain sequencing project: providing services to taxonomists for standard genome sequencing and annotation.</title>
        <authorList>
            <consortium name="The Broad Institute Genomics Platform"/>
            <consortium name="The Broad Institute Genome Sequencing Center for Infectious Disease"/>
            <person name="Wu L."/>
            <person name="Ma J."/>
        </authorList>
    </citation>
    <scope>NUCLEOTIDE SEQUENCE [LARGE SCALE GENOMIC DNA]</scope>
    <source>
        <strain evidence="2">JCM 3272</strain>
    </source>
</reference>
<evidence type="ECO:0000313" key="1">
    <source>
        <dbReference type="EMBL" id="GAA2327413.1"/>
    </source>
</evidence>
<accession>A0ABP5S9S8</accession>
<sequence length="111" mass="12515">MLIIHRCATCNHPDYWQERTGTTAGDTVDGKVVTSAQRRTCCRRSNWRPPETAPRWKALTCEPVTELTRPGEKADSSPNAARMCDCDACWDLWMQLTGETSRPRHLVAVPS</sequence>
<gene>
    <name evidence="1" type="ORF">GCM10010170_003090</name>
</gene>
<organism evidence="1 2">
    <name type="scientific">Dactylosporangium salmoneum</name>
    <dbReference type="NCBI Taxonomy" id="53361"/>
    <lineage>
        <taxon>Bacteria</taxon>
        <taxon>Bacillati</taxon>
        <taxon>Actinomycetota</taxon>
        <taxon>Actinomycetes</taxon>
        <taxon>Micromonosporales</taxon>
        <taxon>Micromonosporaceae</taxon>
        <taxon>Dactylosporangium</taxon>
    </lineage>
</organism>
<protein>
    <submittedName>
        <fullName evidence="1">Uncharacterized protein</fullName>
    </submittedName>
</protein>